<comment type="subunit">
    <text evidence="4">The methyltransferase is composed of M and S polypeptides.</text>
</comment>
<dbReference type="GO" id="GO:0003677">
    <property type="term" value="F:DNA binding"/>
    <property type="evidence" value="ECO:0007669"/>
    <property type="project" value="UniProtKB-KW"/>
</dbReference>
<accession>A0A2T6FSA1</accession>
<dbReference type="AlphaFoldDB" id="A0A2T6FSA1"/>
<gene>
    <name evidence="6" type="ORF">C8Z91_33470</name>
</gene>
<dbReference type="GO" id="GO:0009307">
    <property type="term" value="P:DNA restriction-modification system"/>
    <property type="evidence" value="ECO:0007669"/>
    <property type="project" value="UniProtKB-KW"/>
</dbReference>
<dbReference type="PANTHER" id="PTHR43140:SF1">
    <property type="entry name" value="TYPE I RESTRICTION ENZYME ECOKI SPECIFICITY SUBUNIT"/>
    <property type="match status" value="1"/>
</dbReference>
<feature type="domain" description="Type I restriction modification DNA specificity" evidence="5">
    <location>
        <begin position="239"/>
        <end position="410"/>
    </location>
</feature>
<dbReference type="Gene3D" id="3.90.220.20">
    <property type="entry name" value="DNA methylase specificity domains"/>
    <property type="match status" value="2"/>
</dbReference>
<dbReference type="CDD" id="cd17253">
    <property type="entry name" value="RMtype1_S_Eco933I-TRD2-CR2_like"/>
    <property type="match status" value="1"/>
</dbReference>
<comment type="similarity">
    <text evidence="1">Belongs to the type-I restriction system S methylase family.</text>
</comment>
<organism evidence="6 7">
    <name type="scientific">Paenibacillus elgii</name>
    <dbReference type="NCBI Taxonomy" id="189691"/>
    <lineage>
        <taxon>Bacteria</taxon>
        <taxon>Bacillati</taxon>
        <taxon>Bacillota</taxon>
        <taxon>Bacilli</taxon>
        <taxon>Bacillales</taxon>
        <taxon>Paenibacillaceae</taxon>
        <taxon>Paenibacillus</taxon>
    </lineage>
</organism>
<evidence type="ECO:0000313" key="7">
    <source>
        <dbReference type="Proteomes" id="UP000244184"/>
    </source>
</evidence>
<dbReference type="Proteomes" id="UP000244184">
    <property type="component" value="Unassembled WGS sequence"/>
</dbReference>
<feature type="domain" description="Type I restriction modification DNA specificity" evidence="5">
    <location>
        <begin position="76"/>
        <end position="198"/>
    </location>
</feature>
<dbReference type="PANTHER" id="PTHR43140">
    <property type="entry name" value="TYPE-1 RESTRICTION ENZYME ECOKI SPECIFICITY PROTEIN"/>
    <property type="match status" value="1"/>
</dbReference>
<protein>
    <recommendedName>
        <fullName evidence="5">Type I restriction modification DNA specificity domain-containing protein</fullName>
    </recommendedName>
</protein>
<dbReference type="InterPro" id="IPR000055">
    <property type="entry name" value="Restrct_endonuc_typeI_TRD"/>
</dbReference>
<dbReference type="CDD" id="cd17521">
    <property type="entry name" value="RMtype1_S_Sau13435ORF2165P_TRD2-CR2_like"/>
    <property type="match status" value="1"/>
</dbReference>
<reference evidence="6 7" key="1">
    <citation type="submission" date="2018-03" db="EMBL/GenBank/DDBJ databases">
        <title>Genome sequence of Paenibacillus elgii strain AC13 an antimicrobial compound producing bacteria.</title>
        <authorList>
            <person name="Kurokawa A.S."/>
            <person name="Araujo J.F."/>
            <person name="Costa R.A."/>
            <person name="Ortega D.B."/>
            <person name="Pires A.S."/>
            <person name="Pappas G.J.Jr."/>
            <person name="Franco O.L."/>
            <person name="Barreto C."/>
            <person name="Magalhaes B.S."/>
            <person name="Kruger R.H."/>
        </authorList>
    </citation>
    <scope>NUCLEOTIDE SEQUENCE [LARGE SCALE GENOMIC DNA]</scope>
    <source>
        <strain evidence="6 7">AC13</strain>
    </source>
</reference>
<dbReference type="Pfam" id="PF01420">
    <property type="entry name" value="Methylase_S"/>
    <property type="match status" value="2"/>
</dbReference>
<dbReference type="REBASE" id="268339">
    <property type="entry name" value="S.PelAC13ORF33475P"/>
</dbReference>
<dbReference type="InterPro" id="IPR044946">
    <property type="entry name" value="Restrct_endonuc_typeI_TRD_sf"/>
</dbReference>
<dbReference type="InterPro" id="IPR051212">
    <property type="entry name" value="Type-I_RE_S_subunit"/>
</dbReference>
<dbReference type="RefSeq" id="WP_108534995.1">
    <property type="nucleotide sequence ID" value="NZ_PYHP01000099.1"/>
</dbReference>
<evidence type="ECO:0000256" key="4">
    <source>
        <dbReference type="ARBA" id="ARBA00038652"/>
    </source>
</evidence>
<evidence type="ECO:0000259" key="5">
    <source>
        <dbReference type="Pfam" id="PF01420"/>
    </source>
</evidence>
<sequence>MAKGKKQNLSAEVLLEQALVPEDEQPYELPMNWIWTKLGNVCTEVQYGYTAKSSTDEIGPKLLRITDIQDGGVDWSNVPFCEISQVEYSKFKLDPNDIVVARTGATTGKSYLISEHVDSVFASYLIRVKLNNLLNYNYLFYFMQSNLYWGQITELAQGIAQPGVNATKLQTMSYPLPPLAEQQRIVDRIESLFAKLDQAKELAQNALDSFETRKAAILHKALTGELTAKWRESQGLSMDSWKTMPLSKLAYIQTGLAKGKQINSVTTTMPYLRVANVQDGYLDLSEIKLITVEKDKIERYRLKEGDVLFTEGGDYDKLGRGTVWRAEIDNCLHQNHVFAVRPESTVLNSFYLAYLASSRYGKTYFLSCSKQTTNLASINSTQLKAFPVFCPSIIEQQEIVRILDTLIEKEQSAKYKLELLLDQIDLMKKSILARAFCGELGTNDPSEESALELLKEVVLPQ</sequence>
<evidence type="ECO:0000256" key="3">
    <source>
        <dbReference type="ARBA" id="ARBA00023125"/>
    </source>
</evidence>
<dbReference type="EMBL" id="PYHP01000099">
    <property type="protein sequence ID" value="PUA34788.1"/>
    <property type="molecule type" value="Genomic_DNA"/>
</dbReference>
<evidence type="ECO:0000256" key="1">
    <source>
        <dbReference type="ARBA" id="ARBA00010923"/>
    </source>
</evidence>
<evidence type="ECO:0000313" key="6">
    <source>
        <dbReference type="EMBL" id="PUA34788.1"/>
    </source>
</evidence>
<keyword evidence="2" id="KW-0680">Restriction system</keyword>
<keyword evidence="3" id="KW-0238">DNA-binding</keyword>
<dbReference type="SUPFAM" id="SSF116734">
    <property type="entry name" value="DNA methylase specificity domain"/>
    <property type="match status" value="2"/>
</dbReference>
<comment type="caution">
    <text evidence="6">The sequence shown here is derived from an EMBL/GenBank/DDBJ whole genome shotgun (WGS) entry which is preliminary data.</text>
</comment>
<name>A0A2T6FSA1_9BACL</name>
<proteinExistence type="inferred from homology"/>
<evidence type="ECO:0000256" key="2">
    <source>
        <dbReference type="ARBA" id="ARBA00022747"/>
    </source>
</evidence>